<keyword evidence="13" id="KW-1000">Mitochondrion outer membrane</keyword>
<evidence type="ECO:0000256" key="24">
    <source>
        <dbReference type="ARBA" id="ARBA00023329"/>
    </source>
</evidence>
<evidence type="ECO:0000256" key="8">
    <source>
        <dbReference type="ARBA" id="ARBA00011980"/>
    </source>
</evidence>
<dbReference type="GO" id="GO:0048511">
    <property type="term" value="P:rhythmic process"/>
    <property type="evidence" value="ECO:0007669"/>
    <property type="project" value="UniProtKB-KW"/>
</dbReference>
<dbReference type="InterPro" id="IPR000375">
    <property type="entry name" value="Dynamin_stalk"/>
</dbReference>
<dbReference type="GO" id="GO:0008017">
    <property type="term" value="F:microtubule binding"/>
    <property type="evidence" value="ECO:0007669"/>
    <property type="project" value="TreeGrafter"/>
</dbReference>
<dbReference type="PROSITE" id="PS51718">
    <property type="entry name" value="G_DYNAMIN_2"/>
    <property type="match status" value="1"/>
</dbReference>
<comment type="subcellular location">
    <subcellularLocation>
        <location evidence="5">Cytoplasm</location>
        <location evidence="5">Cytosol</location>
    </subcellularLocation>
    <subcellularLocation>
        <location evidence="3">Cytoplasmic vesicle</location>
        <location evidence="3">Secretory vesicle</location>
        <location evidence="3">Synaptic vesicle membrane</location>
    </subcellularLocation>
    <subcellularLocation>
        <location evidence="1">Endomembrane system</location>
        <topology evidence="1">Peripheral membrane protein</topology>
    </subcellularLocation>
    <subcellularLocation>
        <location evidence="6">Golgi apparatus</location>
    </subcellularLocation>
    <subcellularLocation>
        <location evidence="7">Membrane</location>
        <location evidence="7">Clathrin-coated pit</location>
    </subcellularLocation>
    <subcellularLocation>
        <location evidence="4">Mitochondrion outer membrane</location>
        <topology evidence="4">Peripheral membrane protein</topology>
    </subcellularLocation>
    <subcellularLocation>
        <location evidence="2">Peroxisome</location>
    </subcellularLocation>
</comment>
<dbReference type="GO" id="GO:0000266">
    <property type="term" value="P:mitochondrial fission"/>
    <property type="evidence" value="ECO:0007669"/>
    <property type="project" value="TreeGrafter"/>
</dbReference>
<dbReference type="GO" id="GO:0005777">
    <property type="term" value="C:peroxisome"/>
    <property type="evidence" value="ECO:0007669"/>
    <property type="project" value="UniProtKB-SubCell"/>
</dbReference>
<evidence type="ECO:0000256" key="23">
    <source>
        <dbReference type="ARBA" id="ARBA00023176"/>
    </source>
</evidence>
<evidence type="ECO:0000256" key="10">
    <source>
        <dbReference type="ARBA" id="ARBA00018833"/>
    </source>
</evidence>
<keyword evidence="19" id="KW-0496">Mitochondrion</keyword>
<dbReference type="PROSITE" id="PS51388">
    <property type="entry name" value="GED"/>
    <property type="match status" value="1"/>
</dbReference>
<evidence type="ECO:0000256" key="1">
    <source>
        <dbReference type="ARBA" id="ARBA00004184"/>
    </source>
</evidence>
<dbReference type="GO" id="GO:0016559">
    <property type="term" value="P:peroxisome fission"/>
    <property type="evidence" value="ECO:0007669"/>
    <property type="project" value="TreeGrafter"/>
</dbReference>
<evidence type="ECO:0000256" key="11">
    <source>
        <dbReference type="ARBA" id="ARBA00022490"/>
    </source>
</evidence>
<protein>
    <recommendedName>
        <fullName evidence="10">Dynamin-1-like protein</fullName>
        <ecNumber evidence="8">3.6.5.5</ecNumber>
    </recommendedName>
    <alternativeName>
        <fullName evidence="9">Interferon-induced GTP-binding protein Mx</fullName>
    </alternativeName>
    <alternativeName>
        <fullName evidence="25">Interferon-inducible Mx protein</fullName>
    </alternativeName>
</protein>
<dbReference type="GO" id="GO:0005525">
    <property type="term" value="F:GTP binding"/>
    <property type="evidence" value="ECO:0007669"/>
    <property type="project" value="UniProtKB-KW"/>
</dbReference>
<dbReference type="PANTHER" id="PTHR11566">
    <property type="entry name" value="DYNAMIN"/>
    <property type="match status" value="1"/>
</dbReference>
<accession>A0A8C4HG75</accession>
<evidence type="ECO:0000313" key="31">
    <source>
        <dbReference type="Ensembl" id="ENSDLAP00005041968.1"/>
    </source>
</evidence>
<comment type="similarity">
    <text evidence="27">Belongs to the TRAFAC class dynamin-like GTPase superfamily. Dynamin/Fzo/YdjA family.</text>
</comment>
<evidence type="ECO:0000256" key="12">
    <source>
        <dbReference type="ARBA" id="ARBA00022741"/>
    </source>
</evidence>
<dbReference type="GO" id="GO:0030672">
    <property type="term" value="C:synaptic vesicle membrane"/>
    <property type="evidence" value="ECO:0007669"/>
    <property type="project" value="UniProtKB-SubCell"/>
</dbReference>
<evidence type="ECO:0000256" key="18">
    <source>
        <dbReference type="ARBA" id="ARBA00023121"/>
    </source>
</evidence>
<dbReference type="GeneTree" id="ENSGT00940000155504"/>
<evidence type="ECO:0000256" key="13">
    <source>
        <dbReference type="ARBA" id="ARBA00022787"/>
    </source>
</evidence>
<evidence type="ECO:0000256" key="20">
    <source>
        <dbReference type="ARBA" id="ARBA00023134"/>
    </source>
</evidence>
<dbReference type="InterPro" id="IPR027417">
    <property type="entry name" value="P-loop_NTPase"/>
</dbReference>
<keyword evidence="21" id="KW-0472">Membrane</keyword>
<evidence type="ECO:0000256" key="6">
    <source>
        <dbReference type="ARBA" id="ARBA00004555"/>
    </source>
</evidence>
<keyword evidence="18" id="KW-0446">Lipid-binding</keyword>
<evidence type="ECO:0000256" key="2">
    <source>
        <dbReference type="ARBA" id="ARBA00004275"/>
    </source>
</evidence>
<dbReference type="Pfam" id="PF01031">
    <property type="entry name" value="Dynamin_M"/>
    <property type="match status" value="1"/>
</dbReference>
<dbReference type="GO" id="GO:0003924">
    <property type="term" value="F:GTPase activity"/>
    <property type="evidence" value="ECO:0007669"/>
    <property type="project" value="InterPro"/>
</dbReference>
<comment type="catalytic activity">
    <reaction evidence="26">
        <text>GTP + H2O = GDP + phosphate + H(+)</text>
        <dbReference type="Rhea" id="RHEA:19669"/>
        <dbReference type="ChEBI" id="CHEBI:15377"/>
        <dbReference type="ChEBI" id="CHEBI:15378"/>
        <dbReference type="ChEBI" id="CHEBI:37565"/>
        <dbReference type="ChEBI" id="CHEBI:43474"/>
        <dbReference type="ChEBI" id="CHEBI:58189"/>
        <dbReference type="EC" id="3.6.5.5"/>
    </reaction>
</comment>
<evidence type="ECO:0000256" key="16">
    <source>
        <dbReference type="ARBA" id="ARBA00023034"/>
    </source>
</evidence>
<dbReference type="GO" id="GO:0005794">
    <property type="term" value="C:Golgi apparatus"/>
    <property type="evidence" value="ECO:0007669"/>
    <property type="project" value="UniProtKB-SubCell"/>
</dbReference>
<evidence type="ECO:0000256" key="22">
    <source>
        <dbReference type="ARBA" id="ARBA00023140"/>
    </source>
</evidence>
<keyword evidence="24" id="KW-0968">Cytoplasmic vesicle</keyword>
<evidence type="ECO:0000256" key="17">
    <source>
        <dbReference type="ARBA" id="ARBA00023108"/>
    </source>
</evidence>
<evidence type="ECO:0000256" key="4">
    <source>
        <dbReference type="ARBA" id="ARBA00004450"/>
    </source>
</evidence>
<dbReference type="CDD" id="cd08771">
    <property type="entry name" value="DLP_1"/>
    <property type="match status" value="1"/>
</dbReference>
<dbReference type="GO" id="GO:0008289">
    <property type="term" value="F:lipid binding"/>
    <property type="evidence" value="ECO:0007669"/>
    <property type="project" value="UniProtKB-KW"/>
</dbReference>
<evidence type="ECO:0000256" key="27">
    <source>
        <dbReference type="RuleBase" id="RU003932"/>
    </source>
</evidence>
<evidence type="ECO:0000256" key="9">
    <source>
        <dbReference type="ARBA" id="ARBA00015210"/>
    </source>
</evidence>
<dbReference type="Pfam" id="PF00350">
    <property type="entry name" value="Dynamin_N"/>
    <property type="match status" value="1"/>
</dbReference>
<dbReference type="SMART" id="SM00053">
    <property type="entry name" value="DYNc"/>
    <property type="match status" value="1"/>
</dbReference>
<proteinExistence type="inferred from homology"/>
<evidence type="ECO:0000256" key="26">
    <source>
        <dbReference type="ARBA" id="ARBA00048040"/>
    </source>
</evidence>
<dbReference type="AlphaFoldDB" id="A0A8C4HG75"/>
<keyword evidence="15" id="KW-0770">Synapse</keyword>
<feature type="region of interest" description="Disordered" evidence="28">
    <location>
        <begin position="523"/>
        <end position="554"/>
    </location>
</feature>
<name>A0A8C4HG75_DICLA</name>
<evidence type="ECO:0000256" key="28">
    <source>
        <dbReference type="SAM" id="MobiDB-lite"/>
    </source>
</evidence>
<keyword evidence="32" id="KW-1185">Reference proteome</keyword>
<dbReference type="PROSITE" id="PS00410">
    <property type="entry name" value="G_DYNAMIN_1"/>
    <property type="match status" value="1"/>
</dbReference>
<evidence type="ECO:0000256" key="7">
    <source>
        <dbReference type="ARBA" id="ARBA00004600"/>
    </source>
</evidence>
<dbReference type="SMART" id="SM00302">
    <property type="entry name" value="GED"/>
    <property type="match status" value="1"/>
</dbReference>
<reference evidence="31" key="1">
    <citation type="submission" date="2025-08" db="UniProtKB">
        <authorList>
            <consortium name="Ensembl"/>
        </authorList>
    </citation>
    <scope>IDENTIFICATION</scope>
</reference>
<keyword evidence="20 27" id="KW-0342">GTP-binding</keyword>
<keyword evidence="16" id="KW-0333">Golgi apparatus</keyword>
<evidence type="ECO:0000259" key="29">
    <source>
        <dbReference type="PROSITE" id="PS51388"/>
    </source>
</evidence>
<keyword evidence="14" id="KW-0378">Hydrolase</keyword>
<dbReference type="GO" id="GO:0005829">
    <property type="term" value="C:cytosol"/>
    <property type="evidence" value="ECO:0007669"/>
    <property type="project" value="UniProtKB-SubCell"/>
</dbReference>
<dbReference type="InterPro" id="IPR045063">
    <property type="entry name" value="Dynamin_N"/>
</dbReference>
<sequence length="670" mass="74358">MEALIPVVNKLQDVFNTVGADIIQLPQIAVVGTQSSGKSSVLESLVGRDLLPRGTGVVTRRPLILQLVHVDPGDARKNDESGKEGEEWGKFLHTKNKIYTDFDEIRQEIENETERISGNNKGISDEPIHLKIFSPHVVNLTLVDLPGITKVPVGDQPKDIEVQIRDLILKHISNPNCIILAVTAANTDMATSEALKVAREVDPDGRRTLAVVTKLDLMDAGTDAMDVLMGRVIPVKLGLIGVVNRSQLDINNKKSVADAIRDEHAFLQKKYPSLATRNGTKYLARTLNRLLMHHIRDCLPELKTRINVLAAQYQSLLSSYGEPVEDQSATLLQLITKFATEYCNTIEGTAKYIETAELCGGARICYIFHETFGRTLESVDPLGGLSTIDILTAIRNATGPRPSLFVPEVSFELLVKKQVKRLEEPSLRCVELVHEEMQRIIQHCSNYSTQELQRFPKLHEAIVEVVTSLLRKRLPITNEMVHNLVAIELAYINTKHPDFADACGVLNNNIEVCICFPKAPAAGPQGEQDGTGNWRGMLKKGEEAPSSGPGSPLKGAVNLLDVPVPVARKLSSREQRDCEVIERLIKSYFLIVRKNIQDSVPKAVMHFLVNHVKDSLQSELVGQLYKSGLLNDLLTESEDMAQRRKEAADMLQALQKASQVIAEIRETHLW</sequence>
<reference evidence="31" key="2">
    <citation type="submission" date="2025-09" db="UniProtKB">
        <authorList>
            <consortium name="Ensembl"/>
        </authorList>
    </citation>
    <scope>IDENTIFICATION</scope>
</reference>
<dbReference type="InterPro" id="IPR030381">
    <property type="entry name" value="G_DYNAMIN_dom"/>
</dbReference>
<evidence type="ECO:0000256" key="25">
    <source>
        <dbReference type="ARBA" id="ARBA00031810"/>
    </source>
</evidence>
<keyword evidence="11" id="KW-0963">Cytoplasm</keyword>
<dbReference type="InterPro" id="IPR001401">
    <property type="entry name" value="Dynamin_GTPase"/>
</dbReference>
<feature type="domain" description="GED" evidence="29">
    <location>
        <begin position="578"/>
        <end position="669"/>
    </location>
</feature>
<dbReference type="GO" id="GO:0006897">
    <property type="term" value="P:endocytosis"/>
    <property type="evidence" value="ECO:0007669"/>
    <property type="project" value="TreeGrafter"/>
</dbReference>
<dbReference type="EC" id="3.6.5.5" evidence="8"/>
<dbReference type="PANTHER" id="PTHR11566:SF39">
    <property type="entry name" value="DYNAMIN-1-LIKE PROTEIN"/>
    <property type="match status" value="1"/>
</dbReference>
<dbReference type="FunFam" id="1.20.120.1240:FF:000001">
    <property type="entry name" value="Dynamin 1 like"/>
    <property type="match status" value="1"/>
</dbReference>
<evidence type="ECO:0000256" key="14">
    <source>
        <dbReference type="ARBA" id="ARBA00022801"/>
    </source>
</evidence>
<dbReference type="Pfam" id="PF02212">
    <property type="entry name" value="GED"/>
    <property type="match status" value="1"/>
</dbReference>
<evidence type="ECO:0000256" key="15">
    <source>
        <dbReference type="ARBA" id="ARBA00023018"/>
    </source>
</evidence>
<dbReference type="InterPro" id="IPR020850">
    <property type="entry name" value="GED_dom"/>
</dbReference>
<dbReference type="SUPFAM" id="SSF52540">
    <property type="entry name" value="P-loop containing nucleoside triphosphate hydrolases"/>
    <property type="match status" value="1"/>
</dbReference>
<keyword evidence="17" id="KW-0090">Biological rhythms</keyword>
<evidence type="ECO:0000256" key="3">
    <source>
        <dbReference type="ARBA" id="ARBA00004432"/>
    </source>
</evidence>
<dbReference type="Proteomes" id="UP000694389">
    <property type="component" value="Unassembled WGS sequence"/>
</dbReference>
<dbReference type="GO" id="GO:0043653">
    <property type="term" value="P:mitochondrial fragmentation involved in apoptotic process"/>
    <property type="evidence" value="ECO:0007669"/>
    <property type="project" value="TreeGrafter"/>
</dbReference>
<dbReference type="GO" id="GO:0005905">
    <property type="term" value="C:clathrin-coated pit"/>
    <property type="evidence" value="ECO:0007669"/>
    <property type="project" value="UniProtKB-SubCell"/>
</dbReference>
<dbReference type="Gene3D" id="1.20.120.1240">
    <property type="entry name" value="Dynamin, middle domain"/>
    <property type="match status" value="1"/>
</dbReference>
<dbReference type="GO" id="GO:0005874">
    <property type="term" value="C:microtubule"/>
    <property type="evidence" value="ECO:0007669"/>
    <property type="project" value="TreeGrafter"/>
</dbReference>
<evidence type="ECO:0000259" key="30">
    <source>
        <dbReference type="PROSITE" id="PS51718"/>
    </source>
</evidence>
<evidence type="ECO:0000256" key="21">
    <source>
        <dbReference type="ARBA" id="ARBA00023136"/>
    </source>
</evidence>
<dbReference type="InterPro" id="IPR022812">
    <property type="entry name" value="Dynamin"/>
</dbReference>
<dbReference type="PRINTS" id="PR00195">
    <property type="entry name" value="DYNAMIN"/>
</dbReference>
<dbReference type="FunFam" id="3.40.50.300:FF:000172">
    <property type="entry name" value="Dynamin-1-like protein isoform 1"/>
    <property type="match status" value="1"/>
</dbReference>
<dbReference type="Gene3D" id="3.40.50.300">
    <property type="entry name" value="P-loop containing nucleotide triphosphate hydrolases"/>
    <property type="match status" value="1"/>
</dbReference>
<dbReference type="GO" id="GO:0048312">
    <property type="term" value="P:intracellular distribution of mitochondria"/>
    <property type="evidence" value="ECO:0007669"/>
    <property type="project" value="TreeGrafter"/>
</dbReference>
<keyword evidence="12 27" id="KW-0547">Nucleotide-binding</keyword>
<organism evidence="31 32">
    <name type="scientific">Dicentrarchus labrax</name>
    <name type="common">European seabass</name>
    <name type="synonym">Morone labrax</name>
    <dbReference type="NCBI Taxonomy" id="13489"/>
    <lineage>
        <taxon>Eukaryota</taxon>
        <taxon>Metazoa</taxon>
        <taxon>Chordata</taxon>
        <taxon>Craniata</taxon>
        <taxon>Vertebrata</taxon>
        <taxon>Euteleostomi</taxon>
        <taxon>Actinopterygii</taxon>
        <taxon>Neopterygii</taxon>
        <taxon>Teleostei</taxon>
        <taxon>Neoteleostei</taxon>
        <taxon>Acanthomorphata</taxon>
        <taxon>Eupercaria</taxon>
        <taxon>Moronidae</taxon>
        <taxon>Dicentrarchus</taxon>
    </lineage>
</organism>
<feature type="domain" description="Dynamin-type G" evidence="30">
    <location>
        <begin position="22"/>
        <end position="300"/>
    </location>
</feature>
<evidence type="ECO:0000313" key="32">
    <source>
        <dbReference type="Proteomes" id="UP000694389"/>
    </source>
</evidence>
<dbReference type="InterPro" id="IPR003130">
    <property type="entry name" value="GED"/>
</dbReference>
<keyword evidence="23" id="KW-0168">Coated pit</keyword>
<evidence type="ECO:0000256" key="5">
    <source>
        <dbReference type="ARBA" id="ARBA00004514"/>
    </source>
</evidence>
<dbReference type="InterPro" id="IPR019762">
    <property type="entry name" value="Dynamin_GTPase_CS"/>
</dbReference>
<dbReference type="Ensembl" id="ENSDLAT00005044815.2">
    <property type="protein sequence ID" value="ENSDLAP00005041968.1"/>
    <property type="gene ID" value="ENSDLAG00005016808.2"/>
</dbReference>
<evidence type="ECO:0000256" key="19">
    <source>
        <dbReference type="ARBA" id="ARBA00023128"/>
    </source>
</evidence>
<dbReference type="GO" id="GO:0005741">
    <property type="term" value="C:mitochondrial outer membrane"/>
    <property type="evidence" value="ECO:0007669"/>
    <property type="project" value="UniProtKB-SubCell"/>
</dbReference>
<keyword evidence="22" id="KW-0576">Peroxisome</keyword>